<dbReference type="InterPro" id="IPR029062">
    <property type="entry name" value="Class_I_gatase-like"/>
</dbReference>
<evidence type="ECO:0008006" key="4">
    <source>
        <dbReference type="Google" id="ProtNLM"/>
    </source>
</evidence>
<dbReference type="Proteomes" id="UP000030661">
    <property type="component" value="Unassembled WGS sequence"/>
</dbReference>
<dbReference type="EMBL" id="DF820467">
    <property type="protein sequence ID" value="GAK58411.1"/>
    <property type="molecule type" value="Genomic_DNA"/>
</dbReference>
<feature type="transmembrane region" description="Helical" evidence="1">
    <location>
        <begin position="380"/>
        <end position="402"/>
    </location>
</feature>
<keyword evidence="1" id="KW-0472">Membrane</keyword>
<proteinExistence type="predicted"/>
<keyword evidence="1" id="KW-1133">Transmembrane helix</keyword>
<keyword evidence="1" id="KW-0812">Transmembrane</keyword>
<organism evidence="2">
    <name type="scientific">Vecturithrix granuli</name>
    <dbReference type="NCBI Taxonomy" id="1499967"/>
    <lineage>
        <taxon>Bacteria</taxon>
        <taxon>Candidatus Moduliflexota</taxon>
        <taxon>Candidatus Vecturitrichia</taxon>
        <taxon>Candidatus Vecturitrichales</taxon>
        <taxon>Candidatus Vecturitrichaceae</taxon>
        <taxon>Candidatus Vecturithrix</taxon>
    </lineage>
</organism>
<dbReference type="Gene3D" id="3.40.50.880">
    <property type="match status" value="1"/>
</dbReference>
<evidence type="ECO:0000313" key="2">
    <source>
        <dbReference type="EMBL" id="GAK58411.1"/>
    </source>
</evidence>
<name>A0A081C1F6_VECG1</name>
<gene>
    <name evidence="2" type="ORF">U27_05385</name>
</gene>
<dbReference type="AlphaFoldDB" id="A0A081C1F6"/>
<dbReference type="SUPFAM" id="SSF52317">
    <property type="entry name" value="Class I glutamine amidotransferase-like"/>
    <property type="match status" value="1"/>
</dbReference>
<evidence type="ECO:0000313" key="3">
    <source>
        <dbReference type="Proteomes" id="UP000030661"/>
    </source>
</evidence>
<dbReference type="HOGENOM" id="CLU_421915_0_0_0"/>
<reference evidence="2" key="1">
    <citation type="journal article" date="2015" name="PeerJ">
        <title>First genomic representation of candidate bacterial phylum KSB3 points to enhanced environmental sensing as a trigger of wastewater bulking.</title>
        <authorList>
            <person name="Sekiguchi Y."/>
            <person name="Ohashi A."/>
            <person name="Parks D.H."/>
            <person name="Yamauchi T."/>
            <person name="Tyson G.W."/>
            <person name="Hugenholtz P."/>
        </authorList>
    </citation>
    <scope>NUCLEOTIDE SEQUENCE [LARGE SCALE GENOMIC DNA]</scope>
</reference>
<sequence>MIQKVIKTVLFSLAMLIFLLFPMPGSCAPVSLEYVLGFQGYFQLNAWTPLTVVLENRGRAMDGRLEVIVTSGSEYLGDVRQTPFALDVELPYNSSKLCAFTIPIETFTHDLLIRLRQNEELILSQTINLRPHYTTKALAVVVDDKTSPDFLSVLPDDLLAVNVRPRFLPETWYGYDGVELLIMNAEMIQSLRDRQFQALQEWIKRGGALVTAGGVNYGAFSDKRTARLLPLRITGLKQVTELASLQGFCGHTLSSPEPFLILDVNIPDATAIVQEASLPIIHQRAFGTGNILFLAFDFQNPPFSRWPQRPAFWQKIRSLFPAFERKDIRIDPHNIIEILLANMPLRFPESWVMGGFLVIYLLALRILIRQIGKQPDTRVRLKIGASLLFLMIFFSLLSYALFFRPQISKKLSYNSFLHLHLAGQQKIAFGEYLIGLYSLKTTAYTLNLGADFAPITPVLPIASEKSTPQNFMIYEQEGAQYISGTSEQWVPGFFMAQTALEFPMLTEARHDHQGLQLTINNMTPYAISNCWAYVDNRLFALGDVAADSAFTFSTSKSEFEQTPMLDEQSLRQFVQEFRVNGVSSATKTIQKGLFKTALREMQAKYQTTQHIISVLGWIQSNVIQAHFTQPGILGDDLTLLTWEIPLNTP</sequence>
<feature type="transmembrane region" description="Helical" evidence="1">
    <location>
        <begin position="350"/>
        <end position="368"/>
    </location>
</feature>
<evidence type="ECO:0000256" key="1">
    <source>
        <dbReference type="SAM" id="Phobius"/>
    </source>
</evidence>
<dbReference type="eggNOG" id="COG5426">
    <property type="taxonomic scope" value="Bacteria"/>
</dbReference>
<keyword evidence="3" id="KW-1185">Reference proteome</keyword>
<protein>
    <recommendedName>
        <fullName evidence="4">Glutamine amidotransferase domain-containing protein</fullName>
    </recommendedName>
</protein>
<dbReference type="STRING" id="1499967.U27_05385"/>
<accession>A0A081C1F6</accession>